<reference evidence="7" key="1">
    <citation type="submission" date="2022-02" db="EMBL/GenBank/DDBJ databases">
        <authorList>
            <person name="Henning P.M."/>
            <person name="McCubbin A.G."/>
            <person name="Shore J.S."/>
        </authorList>
    </citation>
    <scope>NUCLEOTIDE SEQUENCE</scope>
    <source>
        <strain evidence="7">F60SS</strain>
        <tissue evidence="7">Leaves</tissue>
    </source>
</reference>
<dbReference type="Gene3D" id="3.30.40.10">
    <property type="entry name" value="Zinc/RING finger domain, C3HC4 (zinc finger)"/>
    <property type="match status" value="1"/>
</dbReference>
<evidence type="ECO:0000313" key="7">
    <source>
        <dbReference type="EMBL" id="KAJ4823826.1"/>
    </source>
</evidence>
<evidence type="ECO:0000313" key="8">
    <source>
        <dbReference type="Proteomes" id="UP001141552"/>
    </source>
</evidence>
<dbReference type="InterPro" id="IPR019786">
    <property type="entry name" value="Zinc_finger_PHD-type_CS"/>
</dbReference>
<dbReference type="Proteomes" id="UP001141552">
    <property type="component" value="Unassembled WGS sequence"/>
</dbReference>
<reference evidence="7" key="2">
    <citation type="journal article" date="2023" name="Plants (Basel)">
        <title>Annotation of the Turnera subulata (Passifloraceae) Draft Genome Reveals the S-Locus Evolved after the Divergence of Turneroideae from Passifloroideae in a Stepwise Manner.</title>
        <authorList>
            <person name="Henning P.M."/>
            <person name="Roalson E.H."/>
            <person name="Mir W."/>
            <person name="McCubbin A.G."/>
            <person name="Shore J.S."/>
        </authorList>
    </citation>
    <scope>NUCLEOTIDE SEQUENCE</scope>
    <source>
        <strain evidence="7">F60SS</strain>
    </source>
</reference>
<dbReference type="PANTHER" id="PTHR47162:SF9">
    <property type="entry name" value="PHD FINGER PROTEIN EHD3-LIKE"/>
    <property type="match status" value="1"/>
</dbReference>
<feature type="domain" description="PHD-type" evidence="6">
    <location>
        <begin position="481"/>
        <end position="533"/>
    </location>
</feature>
<comment type="caution">
    <text evidence="7">The sequence shown here is derived from an EMBL/GenBank/DDBJ whole genome shotgun (WGS) entry which is preliminary data.</text>
</comment>
<dbReference type="AlphaFoldDB" id="A0A9Q0F2J1"/>
<keyword evidence="8" id="KW-1185">Reference proteome</keyword>
<dbReference type="InterPro" id="IPR001965">
    <property type="entry name" value="Znf_PHD"/>
</dbReference>
<gene>
    <name evidence="7" type="ORF">Tsubulata_035532</name>
</gene>
<accession>A0A9Q0F2J1</accession>
<name>A0A9Q0F2J1_9ROSI</name>
<dbReference type="OrthoDB" id="1903104at2759"/>
<evidence type="ECO:0000256" key="5">
    <source>
        <dbReference type="SAM" id="MobiDB-lite"/>
    </source>
</evidence>
<dbReference type="SUPFAM" id="SSF57903">
    <property type="entry name" value="FYVE/PHD zinc finger"/>
    <property type="match status" value="2"/>
</dbReference>
<feature type="domain" description="PHD-type" evidence="6">
    <location>
        <begin position="320"/>
        <end position="370"/>
    </location>
</feature>
<dbReference type="InterPro" id="IPR019787">
    <property type="entry name" value="Znf_PHD-finger"/>
</dbReference>
<evidence type="ECO:0000259" key="6">
    <source>
        <dbReference type="PROSITE" id="PS50016"/>
    </source>
</evidence>
<evidence type="ECO:0000256" key="2">
    <source>
        <dbReference type="ARBA" id="ARBA00022771"/>
    </source>
</evidence>
<dbReference type="Gene3D" id="2.30.30.1150">
    <property type="match status" value="1"/>
</dbReference>
<dbReference type="InterPro" id="IPR013083">
    <property type="entry name" value="Znf_RING/FYVE/PHD"/>
</dbReference>
<evidence type="ECO:0000256" key="3">
    <source>
        <dbReference type="ARBA" id="ARBA00022833"/>
    </source>
</evidence>
<keyword evidence="1" id="KW-0479">Metal-binding</keyword>
<keyword evidence="3" id="KW-0862">Zinc</keyword>
<protein>
    <recommendedName>
        <fullName evidence="6">PHD-type domain-containing protein</fullName>
    </recommendedName>
</protein>
<dbReference type="PROSITE" id="PS01359">
    <property type="entry name" value="ZF_PHD_1"/>
    <property type="match status" value="2"/>
</dbReference>
<dbReference type="PROSITE" id="PS50016">
    <property type="entry name" value="ZF_PHD_2"/>
    <property type="match status" value="2"/>
</dbReference>
<dbReference type="GO" id="GO:0008270">
    <property type="term" value="F:zinc ion binding"/>
    <property type="evidence" value="ECO:0007669"/>
    <property type="project" value="UniProtKB-KW"/>
</dbReference>
<feature type="region of interest" description="Disordered" evidence="5">
    <location>
        <begin position="25"/>
        <end position="71"/>
    </location>
</feature>
<keyword evidence="2 4" id="KW-0863">Zinc-finger</keyword>
<evidence type="ECO:0000256" key="4">
    <source>
        <dbReference type="PROSITE-ProRule" id="PRU00146"/>
    </source>
</evidence>
<organism evidence="7 8">
    <name type="scientific">Turnera subulata</name>
    <dbReference type="NCBI Taxonomy" id="218843"/>
    <lineage>
        <taxon>Eukaryota</taxon>
        <taxon>Viridiplantae</taxon>
        <taxon>Streptophyta</taxon>
        <taxon>Embryophyta</taxon>
        <taxon>Tracheophyta</taxon>
        <taxon>Spermatophyta</taxon>
        <taxon>Magnoliopsida</taxon>
        <taxon>eudicotyledons</taxon>
        <taxon>Gunneridae</taxon>
        <taxon>Pentapetalae</taxon>
        <taxon>rosids</taxon>
        <taxon>fabids</taxon>
        <taxon>Malpighiales</taxon>
        <taxon>Passifloraceae</taxon>
        <taxon>Turnera</taxon>
    </lineage>
</organism>
<evidence type="ECO:0000256" key="1">
    <source>
        <dbReference type="ARBA" id="ARBA00022723"/>
    </source>
</evidence>
<dbReference type="InterPro" id="IPR011011">
    <property type="entry name" value="Znf_FYVE_PHD"/>
</dbReference>
<dbReference type="PANTHER" id="PTHR47162">
    <property type="entry name" value="OS02G0192300 PROTEIN"/>
    <property type="match status" value="1"/>
</dbReference>
<dbReference type="SMART" id="SM00249">
    <property type="entry name" value="PHD"/>
    <property type="match status" value="3"/>
</dbReference>
<dbReference type="EMBL" id="JAKUCV010007351">
    <property type="protein sequence ID" value="KAJ4823826.1"/>
    <property type="molecule type" value="Genomic_DNA"/>
</dbReference>
<sequence length="594" mass="66734">MTGEEGSINAVCSNGEAQCLNGEAVNGFADDGHEGSSGASEGFRTYKRRKQARSSLDSKNQDHGRGSAEAASNLADSTNFCSRDSLPGNHVSSSGVSLRKWRKFVLQQMYDSLDDDDHGRGIRGCIEDALLMTESDACHEDNHKSSSQTGWLHYGSCYAAKDRVVISNGFCSTSHCHTVTDMCRQAFLDIILSEKFTSLCKLLFENFKEIQTDSILSLSLLNRRMKEGAYESSPTLFHEDIEQFWRKLLGFGTELITLARSLSDVSRTCYNERVGTSVPSKLEDEKHKILNSFAPKWLCTQETDSQGKPAQTEACSVYRVRTCRHCGNKAEERKFLVCASCEEMYHVSCINPVCREIPPKNWYCAHCSATGMGCPHENCVVCERLNAAKILSNQAGSEIGRTNNEMLNEFEETSNYNTDDWDKLPVGCKKECSCKLCGTTMEDGDKAKICFHSFCPFKYYHMRCLTSKELKSYGPHWYCPSCLCRTCLTDKDDGEIVLCDGCDHAYHIYCLSPPLTEVPEEDEKWFCKHCDVKIQKIGRAKKEYERHKNKLSRESLAVKSSSEDLDENLYGKHRGESDIGREGMDILLTAALQM</sequence>
<dbReference type="Pfam" id="PF00628">
    <property type="entry name" value="PHD"/>
    <property type="match status" value="2"/>
</dbReference>
<proteinExistence type="predicted"/>